<dbReference type="Pfam" id="PF25917">
    <property type="entry name" value="BSH_RND"/>
    <property type="match status" value="1"/>
</dbReference>
<evidence type="ECO:0000259" key="7">
    <source>
        <dbReference type="Pfam" id="PF25989"/>
    </source>
</evidence>
<dbReference type="Gene3D" id="2.40.420.20">
    <property type="match status" value="1"/>
</dbReference>
<comment type="caution">
    <text evidence="8">The sequence shown here is derived from an EMBL/GenBank/DDBJ whole genome shotgun (WGS) entry which is preliminary data.</text>
</comment>
<evidence type="ECO:0000256" key="3">
    <source>
        <dbReference type="ARBA" id="ARBA00023054"/>
    </source>
</evidence>
<evidence type="ECO:0000256" key="2">
    <source>
        <dbReference type="ARBA" id="ARBA00009477"/>
    </source>
</evidence>
<evidence type="ECO:0000256" key="4">
    <source>
        <dbReference type="SAM" id="SignalP"/>
    </source>
</evidence>
<dbReference type="InterPro" id="IPR050465">
    <property type="entry name" value="UPF0194_transport"/>
</dbReference>
<feature type="signal peptide" evidence="4">
    <location>
        <begin position="1"/>
        <end position="21"/>
    </location>
</feature>
<dbReference type="PRINTS" id="PR01490">
    <property type="entry name" value="RTXTOXIND"/>
</dbReference>
<protein>
    <submittedName>
        <fullName evidence="8">Efflux RND transporter periplasmic adaptor subunit</fullName>
    </submittedName>
</protein>
<evidence type="ECO:0000259" key="5">
    <source>
        <dbReference type="Pfam" id="PF25917"/>
    </source>
</evidence>
<dbReference type="EMBL" id="JAAOIW010000003">
    <property type="protein sequence ID" value="NHN30326.1"/>
    <property type="molecule type" value="Genomic_DNA"/>
</dbReference>
<dbReference type="InterPro" id="IPR006143">
    <property type="entry name" value="RND_pump_MFP"/>
</dbReference>
<sequence>MKSKQMWVPALLSLTLIGALSGCGSDTSSQVDGADAAASVKVMKLGQVTDSGWSGKINPNQEVKIVSKTSGKVTAVNVEEGALVKKGDVLVQLETDDLVQQLKQAEFGVIASNAKLADTLAGARSQDLRAAESAVRAAEATQAQTNAAVEQGKAGLEVATHIYNSLRNQFDSSSAVTKEDMDRGQLEFEKARTGYDQAMAASQAAAAQANAAKARLELAQAGATDNTIKALKADVDRLNATVVLANNSVNNAAITAPADGMVIKRTIQPGEMAQPGVALFSIVDMSQVQVELSVTDTQIGKVKAGTAVEVKVANVPDQTFPGTITFVSPISNANSNTFPVKVTVDNKDGLLFAGTIAEVHMQNTSPSKLEVPKSAIIKKDGKNYVAKVEGDIAHLMEVQTSDKNQDWVFVEAGANLQANQQIVVNPNDKIVEGGKLKVE</sequence>
<keyword evidence="3" id="KW-0175">Coiled coil</keyword>
<evidence type="ECO:0000313" key="9">
    <source>
        <dbReference type="Proteomes" id="UP001165962"/>
    </source>
</evidence>
<evidence type="ECO:0000313" key="8">
    <source>
        <dbReference type="EMBL" id="NHN30326.1"/>
    </source>
</evidence>
<dbReference type="InterPro" id="IPR058637">
    <property type="entry name" value="YknX-like_C"/>
</dbReference>
<dbReference type="PANTHER" id="PTHR32347:SF23">
    <property type="entry name" value="BLL5650 PROTEIN"/>
    <property type="match status" value="1"/>
</dbReference>
<keyword evidence="9" id="KW-1185">Reference proteome</keyword>
<comment type="subcellular location">
    <subcellularLocation>
        <location evidence="1">Cell envelope</location>
    </subcellularLocation>
</comment>
<name>A0ABX0J8I7_9BACL</name>
<dbReference type="SUPFAM" id="SSF111369">
    <property type="entry name" value="HlyD-like secretion proteins"/>
    <property type="match status" value="2"/>
</dbReference>
<dbReference type="InterPro" id="IPR058625">
    <property type="entry name" value="MdtA-like_BSH"/>
</dbReference>
<dbReference type="Pfam" id="PF25954">
    <property type="entry name" value="Beta-barrel_RND_2"/>
    <property type="match status" value="1"/>
</dbReference>
<dbReference type="Gene3D" id="2.40.50.100">
    <property type="match status" value="1"/>
</dbReference>
<feature type="domain" description="CusB-like beta-barrel" evidence="6">
    <location>
        <begin position="290"/>
        <end position="364"/>
    </location>
</feature>
<evidence type="ECO:0000256" key="1">
    <source>
        <dbReference type="ARBA" id="ARBA00004196"/>
    </source>
</evidence>
<dbReference type="InterPro" id="IPR058792">
    <property type="entry name" value="Beta-barrel_RND_2"/>
</dbReference>
<organism evidence="8 9">
    <name type="scientific">Paenibacillus agricola</name>
    <dbReference type="NCBI Taxonomy" id="2716264"/>
    <lineage>
        <taxon>Bacteria</taxon>
        <taxon>Bacillati</taxon>
        <taxon>Bacillota</taxon>
        <taxon>Bacilli</taxon>
        <taxon>Bacillales</taxon>
        <taxon>Paenibacillaceae</taxon>
        <taxon>Paenibacillus</taxon>
    </lineage>
</organism>
<comment type="similarity">
    <text evidence="2">Belongs to the membrane fusion protein (MFP) (TC 8.A.1) family.</text>
</comment>
<reference evidence="8" key="1">
    <citation type="submission" date="2020-03" db="EMBL/GenBank/DDBJ databases">
        <title>Draft sequencing of Paenibacilllus sp. S3N08.</title>
        <authorList>
            <person name="Kim D.-U."/>
        </authorList>
    </citation>
    <scope>NUCLEOTIDE SEQUENCE</scope>
    <source>
        <strain evidence="8">S3N08</strain>
    </source>
</reference>
<gene>
    <name evidence="8" type="ORF">G9U52_10820</name>
</gene>
<dbReference type="Gene3D" id="2.40.30.170">
    <property type="match status" value="1"/>
</dbReference>
<dbReference type="NCBIfam" id="TIGR01730">
    <property type="entry name" value="RND_mfp"/>
    <property type="match status" value="1"/>
</dbReference>
<feature type="domain" description="YknX-like C-terminal permuted SH3-like" evidence="7">
    <location>
        <begin position="369"/>
        <end position="437"/>
    </location>
</feature>
<dbReference type="Pfam" id="PF25989">
    <property type="entry name" value="YknX_C"/>
    <property type="match status" value="1"/>
</dbReference>
<evidence type="ECO:0000259" key="6">
    <source>
        <dbReference type="Pfam" id="PF25954"/>
    </source>
</evidence>
<accession>A0ABX0J8I7</accession>
<proteinExistence type="inferred from homology"/>
<feature type="domain" description="Multidrug resistance protein MdtA-like barrel-sandwich hybrid" evidence="5">
    <location>
        <begin position="62"/>
        <end position="283"/>
    </location>
</feature>
<dbReference type="Gene3D" id="1.10.287.470">
    <property type="entry name" value="Helix hairpin bin"/>
    <property type="match status" value="1"/>
</dbReference>
<dbReference type="PANTHER" id="PTHR32347">
    <property type="entry name" value="EFFLUX SYSTEM COMPONENT YKNX-RELATED"/>
    <property type="match status" value="1"/>
</dbReference>
<dbReference type="PROSITE" id="PS51257">
    <property type="entry name" value="PROKAR_LIPOPROTEIN"/>
    <property type="match status" value="1"/>
</dbReference>
<feature type="chain" id="PRO_5046206736" evidence="4">
    <location>
        <begin position="22"/>
        <end position="439"/>
    </location>
</feature>
<keyword evidence="4" id="KW-0732">Signal</keyword>
<dbReference type="RefSeq" id="WP_166149204.1">
    <property type="nucleotide sequence ID" value="NZ_JAAOIW010000003.1"/>
</dbReference>
<dbReference type="Proteomes" id="UP001165962">
    <property type="component" value="Unassembled WGS sequence"/>
</dbReference>